<dbReference type="Gene3D" id="3.40.50.720">
    <property type="entry name" value="NAD(P)-binding Rossmann-like Domain"/>
    <property type="match status" value="1"/>
</dbReference>
<name>A0A4P8J0T6_9BURK</name>
<accession>A0A4P8J0T6</accession>
<gene>
    <name evidence="4" type="ORF">FAZ95_29590</name>
</gene>
<dbReference type="SUPFAM" id="SSF51735">
    <property type="entry name" value="NAD(P)-binding Rossmann-fold domains"/>
    <property type="match status" value="1"/>
</dbReference>
<dbReference type="AlphaFoldDB" id="A0A4P8J0T6"/>
<keyword evidence="2" id="KW-0560">Oxidoreductase</keyword>
<dbReference type="EMBL" id="CP040078">
    <property type="protein sequence ID" value="QCP53224.1"/>
    <property type="molecule type" value="Genomic_DNA"/>
</dbReference>
<dbReference type="InterPro" id="IPR020843">
    <property type="entry name" value="ER"/>
</dbReference>
<evidence type="ECO:0000256" key="1">
    <source>
        <dbReference type="ARBA" id="ARBA00022857"/>
    </source>
</evidence>
<dbReference type="SUPFAM" id="SSF50129">
    <property type="entry name" value="GroES-like"/>
    <property type="match status" value="1"/>
</dbReference>
<dbReference type="InterPro" id="IPR013149">
    <property type="entry name" value="ADH-like_C"/>
</dbReference>
<dbReference type="Proteomes" id="UP000298656">
    <property type="component" value="Chromosome 2"/>
</dbReference>
<dbReference type="SMART" id="SM00829">
    <property type="entry name" value="PKS_ER"/>
    <property type="match status" value="1"/>
</dbReference>
<dbReference type="OrthoDB" id="9787435at2"/>
<organism evidence="4 5">
    <name type="scientific">Trinickia violacea</name>
    <dbReference type="NCBI Taxonomy" id="2571746"/>
    <lineage>
        <taxon>Bacteria</taxon>
        <taxon>Pseudomonadati</taxon>
        <taxon>Pseudomonadota</taxon>
        <taxon>Betaproteobacteria</taxon>
        <taxon>Burkholderiales</taxon>
        <taxon>Burkholderiaceae</taxon>
        <taxon>Trinickia</taxon>
    </lineage>
</organism>
<keyword evidence="5" id="KW-1185">Reference proteome</keyword>
<dbReference type="Pfam" id="PF00107">
    <property type="entry name" value="ADH_zinc_N"/>
    <property type="match status" value="1"/>
</dbReference>
<dbReference type="PANTHER" id="PTHR48106">
    <property type="entry name" value="QUINONE OXIDOREDUCTASE PIG3-RELATED"/>
    <property type="match status" value="1"/>
</dbReference>
<proteinExistence type="predicted"/>
<dbReference type="PANTHER" id="PTHR48106:SF18">
    <property type="entry name" value="QUINONE OXIDOREDUCTASE PIG3"/>
    <property type="match status" value="1"/>
</dbReference>
<protein>
    <submittedName>
        <fullName evidence="4">Zinc-binding alcohol dehydrogenase family protein</fullName>
    </submittedName>
</protein>
<evidence type="ECO:0000313" key="5">
    <source>
        <dbReference type="Proteomes" id="UP000298656"/>
    </source>
</evidence>
<feature type="domain" description="Enoyl reductase (ER)" evidence="3">
    <location>
        <begin position="13"/>
        <end position="321"/>
    </location>
</feature>
<dbReference type="RefSeq" id="WP_137335994.1">
    <property type="nucleotide sequence ID" value="NZ_CP040078.1"/>
</dbReference>
<dbReference type="InterPro" id="IPR036291">
    <property type="entry name" value="NAD(P)-bd_dom_sf"/>
</dbReference>
<dbReference type="GO" id="GO:0016651">
    <property type="term" value="F:oxidoreductase activity, acting on NAD(P)H"/>
    <property type="evidence" value="ECO:0007669"/>
    <property type="project" value="TreeGrafter"/>
</dbReference>
<dbReference type="InterPro" id="IPR013154">
    <property type="entry name" value="ADH-like_N"/>
</dbReference>
<dbReference type="Gene3D" id="3.90.180.10">
    <property type="entry name" value="Medium-chain alcohol dehydrogenases, catalytic domain"/>
    <property type="match status" value="1"/>
</dbReference>
<dbReference type="GO" id="GO:0070402">
    <property type="term" value="F:NADPH binding"/>
    <property type="evidence" value="ECO:0007669"/>
    <property type="project" value="TreeGrafter"/>
</dbReference>
<dbReference type="InterPro" id="IPR011032">
    <property type="entry name" value="GroES-like_sf"/>
</dbReference>
<dbReference type="Pfam" id="PF08240">
    <property type="entry name" value="ADH_N"/>
    <property type="match status" value="1"/>
</dbReference>
<evidence type="ECO:0000256" key="2">
    <source>
        <dbReference type="ARBA" id="ARBA00023002"/>
    </source>
</evidence>
<sequence length="325" mass="33942">MRVIEAETFSGYGGLRQIELSKPQPRKDRVLVRVTAAGVTPLEYTVLSGGHPRAESPLVLGNEGVGVIEDAGDSGLAVGSRVMFTGPYGVRENGAWQEWLLVRPDELALVPDAIDDVVAASLPVAYLTAQITLALAGFKPGMTVLASGIGGSVGNATYQLARAKGAGKVLSTAGSAAKAARARELGFQHVVDLSAEGLADGIHRITDGKGVDIVIESIGGTVTSEALSSLAPGGVLITLGYSAGRRTTIDVTDLIWKRAWMAGFSLFAQSPATIATAWRDIIPLIVSGSVKPIVERVFPLAEAGEALRHLIEDRPFGKVVLAMQP</sequence>
<reference evidence="4 5" key="1">
    <citation type="submission" date="2019-05" db="EMBL/GenBank/DDBJ databases">
        <title>Burkholderia sp. DHOD12, isolated from subtropical forest soil.</title>
        <authorList>
            <person name="Gao Z.-H."/>
            <person name="Qiu L.-H."/>
        </authorList>
    </citation>
    <scope>NUCLEOTIDE SEQUENCE [LARGE SCALE GENOMIC DNA]</scope>
    <source>
        <strain evidence="4 5">DHOD12</strain>
    </source>
</reference>
<evidence type="ECO:0000313" key="4">
    <source>
        <dbReference type="EMBL" id="QCP53224.1"/>
    </source>
</evidence>
<evidence type="ECO:0000259" key="3">
    <source>
        <dbReference type="SMART" id="SM00829"/>
    </source>
</evidence>
<dbReference type="KEGG" id="tvl:FAZ95_29590"/>
<keyword evidence="1" id="KW-0521">NADP</keyword>